<evidence type="ECO:0000256" key="10">
    <source>
        <dbReference type="NCBIfam" id="TIGR00551"/>
    </source>
</evidence>
<comment type="catalytic activity">
    <reaction evidence="9">
        <text>L-aspartate + O2 = iminosuccinate + H2O2</text>
        <dbReference type="Rhea" id="RHEA:25876"/>
        <dbReference type="ChEBI" id="CHEBI:15379"/>
        <dbReference type="ChEBI" id="CHEBI:16240"/>
        <dbReference type="ChEBI" id="CHEBI:29991"/>
        <dbReference type="ChEBI" id="CHEBI:77875"/>
        <dbReference type="EC" id="1.4.3.16"/>
    </reaction>
    <physiologicalReaction direction="left-to-right" evidence="9">
        <dbReference type="Rhea" id="RHEA:25877"/>
    </physiologicalReaction>
</comment>
<evidence type="ECO:0000256" key="8">
    <source>
        <dbReference type="ARBA" id="ARBA00023002"/>
    </source>
</evidence>
<dbReference type="SUPFAM" id="SSF56425">
    <property type="entry name" value="Succinate dehydrogenase/fumarate reductase flavoprotein, catalytic domain"/>
    <property type="match status" value="1"/>
</dbReference>
<dbReference type="InterPro" id="IPR037099">
    <property type="entry name" value="Fum_R/Succ_DH_flav-like_C_sf"/>
</dbReference>
<evidence type="ECO:0000256" key="11">
    <source>
        <dbReference type="RuleBase" id="RU362049"/>
    </source>
</evidence>
<comment type="caution">
    <text evidence="15">The sequence shown here is derived from an EMBL/GenBank/DDBJ whole genome shotgun (WGS) entry which is preliminary data.</text>
</comment>
<evidence type="ECO:0000256" key="3">
    <source>
        <dbReference type="ARBA" id="ARBA00008562"/>
    </source>
</evidence>
<organism evidence="15 16">
    <name type="scientific">Mesorhizobium temperatum</name>
    <dbReference type="NCBI Taxonomy" id="241416"/>
    <lineage>
        <taxon>Bacteria</taxon>
        <taxon>Pseudomonadati</taxon>
        <taxon>Pseudomonadota</taxon>
        <taxon>Alphaproteobacteria</taxon>
        <taxon>Hyphomicrobiales</taxon>
        <taxon>Phyllobacteriaceae</taxon>
        <taxon>Mesorhizobium</taxon>
    </lineage>
</organism>
<dbReference type="GO" id="GO:0034628">
    <property type="term" value="P:'de novo' NAD+ biosynthetic process from L-aspartate"/>
    <property type="evidence" value="ECO:0007669"/>
    <property type="project" value="TreeGrafter"/>
</dbReference>
<dbReference type="NCBIfam" id="TIGR00551">
    <property type="entry name" value="nadB"/>
    <property type="match status" value="1"/>
</dbReference>
<dbReference type="InterPro" id="IPR005288">
    <property type="entry name" value="NadB"/>
</dbReference>
<dbReference type="Pfam" id="PF02910">
    <property type="entry name" value="Succ_DH_flav_C"/>
    <property type="match status" value="1"/>
</dbReference>
<keyword evidence="16" id="KW-1185">Reference proteome</keyword>
<comment type="subcellular location">
    <subcellularLocation>
        <location evidence="11">Cytoplasm</location>
    </subcellularLocation>
</comment>
<keyword evidence="8 11" id="KW-0560">Oxidoreductase</keyword>
<evidence type="ECO:0000313" key="15">
    <source>
        <dbReference type="EMBL" id="PAQ05434.1"/>
    </source>
</evidence>
<dbReference type="UniPathway" id="UPA00253">
    <property type="reaction ID" value="UER00326"/>
</dbReference>
<dbReference type="OrthoDB" id="9806724at2"/>
<dbReference type="InterPro" id="IPR003953">
    <property type="entry name" value="FAD-dep_OxRdtase_2_FAD-bd"/>
</dbReference>
<dbReference type="Pfam" id="PF00890">
    <property type="entry name" value="FAD_binding_2"/>
    <property type="match status" value="1"/>
</dbReference>
<comment type="pathway">
    <text evidence="2 11">Cofactor biosynthesis; NAD(+) biosynthesis; iminoaspartate from L-aspartate (oxidase route): step 1/1.</text>
</comment>
<reference evidence="15 16" key="1">
    <citation type="submission" date="2017-08" db="EMBL/GenBank/DDBJ databases">
        <title>Mesorhizobium wenxinae sp. nov., a novel rhizobial species isolated from root nodules of chickpea (Cicer arietinum L.).</title>
        <authorList>
            <person name="Zhang J."/>
        </authorList>
    </citation>
    <scope>NUCLEOTIDE SEQUENCE [LARGE SCALE GENOMIC DNA]</scope>
    <source>
        <strain evidence="15 16">SDW018</strain>
    </source>
</reference>
<evidence type="ECO:0000259" key="13">
    <source>
        <dbReference type="Pfam" id="PF00890"/>
    </source>
</evidence>
<evidence type="ECO:0000256" key="5">
    <source>
        <dbReference type="ARBA" id="ARBA00022630"/>
    </source>
</evidence>
<keyword evidence="12" id="KW-1133">Transmembrane helix</keyword>
<protein>
    <recommendedName>
        <fullName evidence="4 10">L-aspartate oxidase</fullName>
        <ecNumber evidence="4 10">1.4.3.16</ecNumber>
    </recommendedName>
</protein>
<evidence type="ECO:0000259" key="14">
    <source>
        <dbReference type="Pfam" id="PF02910"/>
    </source>
</evidence>
<name>A0A271LBG4_9HYPH</name>
<feature type="domain" description="Fumarate reductase/succinate dehydrogenase flavoprotein-like C-terminal" evidence="14">
    <location>
        <begin position="456"/>
        <end position="482"/>
    </location>
</feature>
<dbReference type="Gene3D" id="3.90.700.10">
    <property type="entry name" value="Succinate dehydrogenase/fumarate reductase flavoprotein, catalytic domain"/>
    <property type="match status" value="1"/>
</dbReference>
<proteinExistence type="inferred from homology"/>
<dbReference type="FunFam" id="3.90.700.10:FF:000002">
    <property type="entry name" value="L-aspartate oxidase"/>
    <property type="match status" value="1"/>
</dbReference>
<dbReference type="AlphaFoldDB" id="A0A271LBG4"/>
<dbReference type="EMBL" id="NPKJ01000072">
    <property type="protein sequence ID" value="PAQ05434.1"/>
    <property type="molecule type" value="Genomic_DNA"/>
</dbReference>
<dbReference type="InterPro" id="IPR036188">
    <property type="entry name" value="FAD/NAD-bd_sf"/>
</dbReference>
<keyword evidence="12" id="KW-0812">Transmembrane</keyword>
<evidence type="ECO:0000256" key="9">
    <source>
        <dbReference type="ARBA" id="ARBA00048305"/>
    </source>
</evidence>
<dbReference type="Gene3D" id="1.20.58.100">
    <property type="entry name" value="Fumarate reductase/succinate dehydrogenase flavoprotein-like, C-terminal domain"/>
    <property type="match status" value="1"/>
</dbReference>
<feature type="transmembrane region" description="Helical" evidence="12">
    <location>
        <begin position="12"/>
        <end position="29"/>
    </location>
</feature>
<comment type="function">
    <text evidence="11">Catalyzes the oxidation of L-aspartate to iminoaspartate.</text>
</comment>
<evidence type="ECO:0000256" key="1">
    <source>
        <dbReference type="ARBA" id="ARBA00001974"/>
    </source>
</evidence>
<dbReference type="PANTHER" id="PTHR42716:SF2">
    <property type="entry name" value="L-ASPARTATE OXIDASE, CHLOROPLASTIC"/>
    <property type="match status" value="1"/>
</dbReference>
<gene>
    <name evidence="15" type="ORF">CIT26_30465</name>
</gene>
<evidence type="ECO:0000256" key="12">
    <source>
        <dbReference type="SAM" id="Phobius"/>
    </source>
</evidence>
<keyword evidence="6 11" id="KW-0662">Pyridine nucleotide biosynthesis</keyword>
<dbReference type="Proteomes" id="UP000216442">
    <property type="component" value="Unassembled WGS sequence"/>
</dbReference>
<dbReference type="Gene3D" id="3.50.50.60">
    <property type="entry name" value="FAD/NAD(P)-binding domain"/>
    <property type="match status" value="1"/>
</dbReference>
<evidence type="ECO:0000256" key="7">
    <source>
        <dbReference type="ARBA" id="ARBA00022827"/>
    </source>
</evidence>
<evidence type="ECO:0000256" key="6">
    <source>
        <dbReference type="ARBA" id="ARBA00022642"/>
    </source>
</evidence>
<evidence type="ECO:0000313" key="16">
    <source>
        <dbReference type="Proteomes" id="UP000216442"/>
    </source>
</evidence>
<dbReference type="EC" id="1.4.3.16" evidence="4 10"/>
<keyword evidence="12" id="KW-0472">Membrane</keyword>
<keyword evidence="5 11" id="KW-0285">Flavoprotein</keyword>
<dbReference type="GO" id="GO:0008734">
    <property type="term" value="F:L-aspartate oxidase activity"/>
    <property type="evidence" value="ECO:0007669"/>
    <property type="project" value="UniProtKB-UniRule"/>
</dbReference>
<dbReference type="InterPro" id="IPR027477">
    <property type="entry name" value="Succ_DH/fumarate_Rdtase_cat_sf"/>
</dbReference>
<dbReference type="SUPFAM" id="SSF51905">
    <property type="entry name" value="FAD/NAD(P)-binding domain"/>
    <property type="match status" value="1"/>
</dbReference>
<accession>A0A271LBG4</accession>
<dbReference type="RefSeq" id="WP_095496024.1">
    <property type="nucleotide sequence ID" value="NZ_NPKJ01000072.1"/>
</dbReference>
<dbReference type="PANTHER" id="PTHR42716">
    <property type="entry name" value="L-ASPARTATE OXIDASE"/>
    <property type="match status" value="1"/>
</dbReference>
<dbReference type="NCBIfam" id="NF005701">
    <property type="entry name" value="PRK07512.1"/>
    <property type="match status" value="1"/>
</dbReference>
<evidence type="ECO:0000256" key="2">
    <source>
        <dbReference type="ARBA" id="ARBA00004950"/>
    </source>
</evidence>
<keyword evidence="7 11" id="KW-0274">FAD</keyword>
<dbReference type="PRINTS" id="PR00368">
    <property type="entry name" value="FADPNR"/>
</dbReference>
<dbReference type="GO" id="GO:0005737">
    <property type="term" value="C:cytoplasm"/>
    <property type="evidence" value="ECO:0007669"/>
    <property type="project" value="UniProtKB-SubCell"/>
</dbReference>
<comment type="similarity">
    <text evidence="3 11">Belongs to the FAD-dependent oxidoreductase 2 family. NadB subfamily.</text>
</comment>
<dbReference type="SUPFAM" id="SSF46977">
    <property type="entry name" value="Succinate dehydrogenase/fumarate reductase flavoprotein C-terminal domain"/>
    <property type="match status" value="1"/>
</dbReference>
<comment type="cofactor">
    <cofactor evidence="1 11">
        <name>FAD</name>
        <dbReference type="ChEBI" id="CHEBI:57692"/>
    </cofactor>
</comment>
<feature type="domain" description="FAD-dependent oxidoreductase 2 FAD-binding" evidence="13">
    <location>
        <begin position="13"/>
        <end position="378"/>
    </location>
</feature>
<dbReference type="InterPro" id="IPR015939">
    <property type="entry name" value="Fum_Rdtase/Succ_DH_flav-like_C"/>
</dbReference>
<sequence length="514" mass="53733">MSADVRSFFGRPIVIGGGIAGLLTALHLAPEPVLILSRTPLGSEASSAWAQGGLAASFGADDDPVLHLADTLAAGDGLCDAEIASRILRAAPNAIETLASLGVRFDRTPEGALLLGLEAAHGRRRIVHAGGDGSGQEIMCALVEAVRSAPSIVVVEGVEARRLAVEDNTVRGVWASCSKSPVFLGTGRVVLATGGIGGLFLDSTNPLGSCGQGLALAARAGAVLADLEFIQFHPTALDGPDRPMPLISEAVRGEGAKIVDETGQRFLEGLQDAELAPRDVVARVIWTHLSNGHRAFLDGREKPGPTFAQQFPTIASACRRAGIDPGRDLIPIRPAQHYHMGGVAVDQDGRTSVAGLWACGEVASTGLHGANRLASNSLTEAIVCARWVAESVAGSPIGVRTRSTAREIPAPNPLSLRPLLSRTLGVKRDGEVLREAVSRLLPLAKRHDAASDPAAIGLMIAIAALLRQESRGAHYRTDFPDRAIVARHSRLTLDEALAAAEDLSCSSTLEEFVQ</sequence>
<evidence type="ECO:0000256" key="4">
    <source>
        <dbReference type="ARBA" id="ARBA00012173"/>
    </source>
</evidence>